<gene>
    <name evidence="1" type="ORF">CSC2_26730</name>
</gene>
<dbReference type="InterPro" id="IPR025968">
    <property type="entry name" value="YwqJ_deaminase"/>
</dbReference>
<name>A0ABQ1EBG7_9CLOT</name>
<keyword evidence="2" id="KW-1185">Reference proteome</keyword>
<reference evidence="1 2" key="1">
    <citation type="journal article" date="2021" name="Int. J. Syst. Evol. Microbiol.">
        <title>Clostridium zeae sp. nov., isolated from corn silage.</title>
        <authorList>
            <person name="Kobayashi H."/>
            <person name="Tanizawa Y."/>
            <person name="Yagura M."/>
            <person name="Sakamoto M."/>
            <person name="Ohkuma M."/>
            <person name="Tohno M."/>
        </authorList>
    </citation>
    <scope>NUCLEOTIDE SEQUENCE [LARGE SCALE GENOMIC DNA]</scope>
    <source>
        <strain evidence="1 2">CSC2</strain>
    </source>
</reference>
<dbReference type="Pfam" id="PF14431">
    <property type="entry name" value="YwqJ-deaminase"/>
    <property type="match status" value="1"/>
</dbReference>
<evidence type="ECO:0000313" key="2">
    <source>
        <dbReference type="Proteomes" id="UP000663802"/>
    </source>
</evidence>
<protein>
    <submittedName>
        <fullName evidence="1">Uncharacterized protein</fullName>
    </submittedName>
</protein>
<dbReference type="Proteomes" id="UP000663802">
    <property type="component" value="Unassembled WGS sequence"/>
</dbReference>
<dbReference type="EMBL" id="BMBA01000002">
    <property type="protein sequence ID" value="GFZ32147.1"/>
    <property type="molecule type" value="Genomic_DNA"/>
</dbReference>
<dbReference type="RefSeq" id="WP_206870414.1">
    <property type="nucleotide sequence ID" value="NZ_BMBA01000002.1"/>
</dbReference>
<proteinExistence type="predicted"/>
<accession>A0ABQ1EBG7</accession>
<evidence type="ECO:0000313" key="1">
    <source>
        <dbReference type="EMBL" id="GFZ32147.1"/>
    </source>
</evidence>
<organism evidence="1 2">
    <name type="scientific">Clostridium zeae</name>
    <dbReference type="NCBI Taxonomy" id="2759022"/>
    <lineage>
        <taxon>Bacteria</taxon>
        <taxon>Bacillati</taxon>
        <taxon>Bacillota</taxon>
        <taxon>Clostridia</taxon>
        <taxon>Eubacteriales</taxon>
        <taxon>Clostridiaceae</taxon>
        <taxon>Clostridium</taxon>
    </lineage>
</organism>
<sequence>MADDEIPVATRSVIQKAADIFSKFTVEEISNLKNYVIKECQALKDMGLTNDQLGPAIAGVYNKRTGKFYSAINDMDGKIPRELAPIIDARIKNMPQDVYDSYIQYTKGAGSHAEVYAVNKALLDNPNALIDDLLVYVNRTLGVTKPVTEIPFYTCPHCEYILDGFNILSNLQ</sequence>
<comment type="caution">
    <text evidence="1">The sequence shown here is derived from an EMBL/GenBank/DDBJ whole genome shotgun (WGS) entry which is preliminary data.</text>
</comment>